<feature type="transmembrane region" description="Helical" evidence="7">
    <location>
        <begin position="249"/>
        <end position="279"/>
    </location>
</feature>
<comment type="subcellular location">
    <subcellularLocation>
        <location evidence="1 7">Cell membrane</location>
        <topology evidence="1 7">Multi-pass membrane protein</topology>
    </subcellularLocation>
</comment>
<dbReference type="AlphaFoldDB" id="A0A4Q1HIC0"/>
<dbReference type="RefSeq" id="WP_129151239.1">
    <property type="nucleotide sequence ID" value="NZ_JBHSDO010000011.1"/>
</dbReference>
<comment type="caution">
    <text evidence="9">The sequence shown here is derived from an EMBL/GenBank/DDBJ whole genome shotgun (WGS) entry which is preliminary data.</text>
</comment>
<reference evidence="9 10" key="1">
    <citation type="journal article" date="2017" name="Int. J. Syst. Evol. Microbiol.">
        <title>Achromobacter aloeverae sp. nov., isolated from the root of Aloe vera (L.) Burm.f.</title>
        <authorList>
            <person name="Kuncharoen N."/>
            <person name="Muramatsu Y."/>
            <person name="Shibata C."/>
            <person name="Kamakura Y."/>
            <person name="Nakagawa Y."/>
            <person name="Tanasupawat S."/>
        </authorList>
    </citation>
    <scope>NUCLEOTIDE SEQUENCE [LARGE SCALE GENOMIC DNA]</scope>
    <source>
        <strain evidence="9 10">AVA-1</strain>
    </source>
</reference>
<dbReference type="PROSITE" id="PS50928">
    <property type="entry name" value="ABC_TM1"/>
    <property type="match status" value="1"/>
</dbReference>
<keyword evidence="10" id="KW-1185">Reference proteome</keyword>
<dbReference type="InterPro" id="IPR000515">
    <property type="entry name" value="MetI-like"/>
</dbReference>
<dbReference type="Gene3D" id="1.10.3720.10">
    <property type="entry name" value="MetI-like"/>
    <property type="match status" value="1"/>
</dbReference>
<feature type="transmembrane region" description="Helical" evidence="7">
    <location>
        <begin position="147"/>
        <end position="169"/>
    </location>
</feature>
<evidence type="ECO:0000256" key="6">
    <source>
        <dbReference type="ARBA" id="ARBA00023136"/>
    </source>
</evidence>
<proteinExistence type="inferred from homology"/>
<keyword evidence="3" id="KW-1003">Cell membrane</keyword>
<dbReference type="EMBL" id="PYAL01000004">
    <property type="protein sequence ID" value="RXN87869.1"/>
    <property type="molecule type" value="Genomic_DNA"/>
</dbReference>
<feature type="transmembrane region" description="Helical" evidence="7">
    <location>
        <begin position="299"/>
        <end position="326"/>
    </location>
</feature>
<comment type="similarity">
    <text evidence="7">Belongs to the binding-protein-dependent transport system permease family.</text>
</comment>
<feature type="transmembrane region" description="Helical" evidence="7">
    <location>
        <begin position="96"/>
        <end position="116"/>
    </location>
</feature>
<dbReference type="OrthoDB" id="9804353at2"/>
<dbReference type="GO" id="GO:0005886">
    <property type="term" value="C:plasma membrane"/>
    <property type="evidence" value="ECO:0007669"/>
    <property type="project" value="UniProtKB-SubCell"/>
</dbReference>
<feature type="domain" description="ABC transmembrane type-1" evidence="8">
    <location>
        <begin position="143"/>
        <end position="327"/>
    </location>
</feature>
<evidence type="ECO:0000259" key="8">
    <source>
        <dbReference type="PROSITE" id="PS50928"/>
    </source>
</evidence>
<evidence type="ECO:0000256" key="1">
    <source>
        <dbReference type="ARBA" id="ARBA00004651"/>
    </source>
</evidence>
<organism evidence="9 10">
    <name type="scientific">Achromobacter aloeverae</name>
    <dbReference type="NCBI Taxonomy" id="1750518"/>
    <lineage>
        <taxon>Bacteria</taxon>
        <taxon>Pseudomonadati</taxon>
        <taxon>Pseudomonadota</taxon>
        <taxon>Betaproteobacteria</taxon>
        <taxon>Burkholderiales</taxon>
        <taxon>Alcaligenaceae</taxon>
        <taxon>Achromobacter</taxon>
    </lineage>
</organism>
<feature type="transmembrane region" description="Helical" evidence="7">
    <location>
        <begin position="62"/>
        <end position="84"/>
    </location>
</feature>
<keyword evidence="4 7" id="KW-0812">Transmembrane</keyword>
<evidence type="ECO:0000256" key="2">
    <source>
        <dbReference type="ARBA" id="ARBA00022448"/>
    </source>
</evidence>
<evidence type="ECO:0000313" key="9">
    <source>
        <dbReference type="EMBL" id="RXN87869.1"/>
    </source>
</evidence>
<evidence type="ECO:0000256" key="4">
    <source>
        <dbReference type="ARBA" id="ARBA00022692"/>
    </source>
</evidence>
<dbReference type="CDD" id="cd06261">
    <property type="entry name" value="TM_PBP2"/>
    <property type="match status" value="1"/>
</dbReference>
<name>A0A4Q1HIC0_9BURK</name>
<dbReference type="Proteomes" id="UP000290849">
    <property type="component" value="Unassembled WGS sequence"/>
</dbReference>
<feature type="transmembrane region" description="Helical" evidence="7">
    <location>
        <begin position="181"/>
        <end position="201"/>
    </location>
</feature>
<keyword evidence="5 7" id="KW-1133">Transmembrane helix</keyword>
<dbReference type="InterPro" id="IPR035906">
    <property type="entry name" value="MetI-like_sf"/>
</dbReference>
<gene>
    <name evidence="9" type="ORF">C7R54_14870</name>
</gene>
<protein>
    <submittedName>
        <fullName evidence="9">Sulfonate ABC transporter permease</fullName>
    </submittedName>
</protein>
<dbReference type="GO" id="GO:0055085">
    <property type="term" value="P:transmembrane transport"/>
    <property type="evidence" value="ECO:0007669"/>
    <property type="project" value="InterPro"/>
</dbReference>
<dbReference type="PANTHER" id="PTHR30151">
    <property type="entry name" value="ALKANE SULFONATE ABC TRANSPORTER-RELATED, MEMBRANE SUBUNIT"/>
    <property type="match status" value="1"/>
</dbReference>
<evidence type="ECO:0000256" key="7">
    <source>
        <dbReference type="RuleBase" id="RU363032"/>
    </source>
</evidence>
<accession>A0A4Q1HIC0</accession>
<dbReference type="SUPFAM" id="SSF161098">
    <property type="entry name" value="MetI-like"/>
    <property type="match status" value="1"/>
</dbReference>
<keyword evidence="6 7" id="KW-0472">Membrane</keyword>
<keyword evidence="2 7" id="KW-0813">Transport</keyword>
<dbReference type="PANTHER" id="PTHR30151:SF0">
    <property type="entry name" value="ABC TRANSPORTER PERMEASE PROTEIN MJ0413-RELATED"/>
    <property type="match status" value="1"/>
</dbReference>
<feature type="transmembrane region" description="Helical" evidence="7">
    <location>
        <begin position="23"/>
        <end position="42"/>
    </location>
</feature>
<evidence type="ECO:0000256" key="3">
    <source>
        <dbReference type="ARBA" id="ARBA00022475"/>
    </source>
</evidence>
<feature type="transmembrane region" description="Helical" evidence="7">
    <location>
        <begin position="207"/>
        <end position="228"/>
    </location>
</feature>
<sequence>MSSADTTLGAAAASALPRRPARLWLTGWAAGLLWAAVGVLTLSWPNQEVGFKEWGYTREFGLAALAGAAALALAASSGVAHRSWPLARKLHRAGPWLVLLAVLVGIWETVTAKLALLPSPFFAPPQSLIEIYIGDWKRLLDSLLNSLWLLANGYVLGAISGFITGVAIGWSRGLGYWVHPLLRFLGPVPSTALLPMAFFFFPSSWAAAVFLIALATWFPVTVLTWSGVAGVNRAFYDVARTLGADARFLIFRVAIPAALPHVFVGLFMGLGASFSVLVAAEMMGVKSGLGFYLSWAQGWASYANMYGALIVMALTFSGLITLLFAVRDRLLAWQKGVVKW</sequence>
<evidence type="ECO:0000313" key="10">
    <source>
        <dbReference type="Proteomes" id="UP000290849"/>
    </source>
</evidence>
<dbReference type="Pfam" id="PF00528">
    <property type="entry name" value="BPD_transp_1"/>
    <property type="match status" value="1"/>
</dbReference>
<evidence type="ECO:0000256" key="5">
    <source>
        <dbReference type="ARBA" id="ARBA00022989"/>
    </source>
</evidence>